<name>A0AAE9WFQ1_9SCHI</name>
<evidence type="ECO:0000259" key="12">
    <source>
        <dbReference type="Pfam" id="PF26127"/>
    </source>
</evidence>
<feature type="transmembrane region" description="Helical" evidence="8">
    <location>
        <begin position="184"/>
        <end position="205"/>
    </location>
</feature>
<feature type="transmembrane region" description="Helical" evidence="8">
    <location>
        <begin position="1207"/>
        <end position="1227"/>
    </location>
</feature>
<dbReference type="GO" id="GO:0071555">
    <property type="term" value="P:cell wall organization"/>
    <property type="evidence" value="ECO:0007669"/>
    <property type="project" value="UniProtKB-KW"/>
</dbReference>
<dbReference type="FunFam" id="3.40.50.2000:FF:000052">
    <property type="entry name" value="Alpha-1,3-glucan synthase Ags2"/>
    <property type="match status" value="1"/>
</dbReference>
<comment type="similarity">
    <text evidence="1">Belongs to the glycosyltransferase group 1 family.</text>
</comment>
<feature type="domain" description="Starch synthase catalytic" evidence="11">
    <location>
        <begin position="266"/>
        <end position="471"/>
    </location>
</feature>
<dbReference type="InterPro" id="IPR013534">
    <property type="entry name" value="Starch_synth_cat_dom"/>
</dbReference>
<feature type="signal peptide" evidence="9">
    <location>
        <begin position="1"/>
        <end position="22"/>
    </location>
</feature>
<evidence type="ECO:0000256" key="5">
    <source>
        <dbReference type="ARBA" id="ARBA00023316"/>
    </source>
</evidence>
<dbReference type="InterPro" id="IPR058655">
    <property type="entry name" value="Mok11-14/Ags1-like"/>
</dbReference>
<feature type="chain" id="PRO_5042061362" description="alpha-1,3-glucan synthase" evidence="9">
    <location>
        <begin position="23"/>
        <end position="1387"/>
    </location>
</feature>
<feature type="transmembrane region" description="Helical" evidence="8">
    <location>
        <begin position="1239"/>
        <end position="1261"/>
    </location>
</feature>
<feature type="compositionally biased region" description="Polar residues" evidence="7">
    <location>
        <begin position="786"/>
        <end position="795"/>
    </location>
</feature>
<evidence type="ECO:0000256" key="9">
    <source>
        <dbReference type="SAM" id="SignalP"/>
    </source>
</evidence>
<dbReference type="EC" id="2.4.1.183" evidence="2"/>
<dbReference type="PANTHER" id="PTHR47182">
    <property type="entry name" value="CELL WALL ALPHA-1,3-GLUCAN SYNTHASE AGS1-RELATED"/>
    <property type="match status" value="1"/>
</dbReference>
<feature type="transmembrane region" description="Helical" evidence="8">
    <location>
        <begin position="1050"/>
        <end position="1070"/>
    </location>
</feature>
<keyword evidence="8" id="KW-1133">Transmembrane helix</keyword>
<evidence type="ECO:0000256" key="2">
    <source>
        <dbReference type="ARBA" id="ARBA00012688"/>
    </source>
</evidence>
<evidence type="ECO:0000256" key="3">
    <source>
        <dbReference type="ARBA" id="ARBA00022676"/>
    </source>
</evidence>
<evidence type="ECO:0000313" key="14">
    <source>
        <dbReference type="Proteomes" id="UP001212411"/>
    </source>
</evidence>
<evidence type="ECO:0000259" key="10">
    <source>
        <dbReference type="Pfam" id="PF00534"/>
    </source>
</evidence>
<organism evidence="13 14">
    <name type="scientific">Schizosaccharomyces osmophilus</name>
    <dbReference type="NCBI Taxonomy" id="2545709"/>
    <lineage>
        <taxon>Eukaryota</taxon>
        <taxon>Fungi</taxon>
        <taxon>Dikarya</taxon>
        <taxon>Ascomycota</taxon>
        <taxon>Taphrinomycotina</taxon>
        <taxon>Schizosaccharomycetes</taxon>
        <taxon>Schizosaccharomycetales</taxon>
        <taxon>Schizosaccharomycetaceae</taxon>
        <taxon>Schizosaccharomyces</taxon>
    </lineage>
</organism>
<keyword evidence="9" id="KW-0732">Signal</keyword>
<dbReference type="GeneID" id="80877870"/>
<dbReference type="RefSeq" id="XP_056039181.1">
    <property type="nucleotide sequence ID" value="XM_056183181.1"/>
</dbReference>
<dbReference type="GO" id="GO:0009277">
    <property type="term" value="C:fungal-type cell wall"/>
    <property type="evidence" value="ECO:0007669"/>
    <property type="project" value="TreeGrafter"/>
</dbReference>
<evidence type="ECO:0000256" key="4">
    <source>
        <dbReference type="ARBA" id="ARBA00022679"/>
    </source>
</evidence>
<dbReference type="SUPFAM" id="SSF53756">
    <property type="entry name" value="UDP-Glycosyltransferase/glycogen phosphorylase"/>
    <property type="match status" value="1"/>
</dbReference>
<feature type="transmembrane region" description="Helical" evidence="8">
    <location>
        <begin position="960"/>
        <end position="980"/>
    </location>
</feature>
<dbReference type="Pfam" id="PF26127">
    <property type="entry name" value="12TM_Mok13"/>
    <property type="match status" value="1"/>
</dbReference>
<evidence type="ECO:0000259" key="11">
    <source>
        <dbReference type="Pfam" id="PF08323"/>
    </source>
</evidence>
<accession>A0AAE9WFQ1</accession>
<keyword evidence="8" id="KW-0472">Membrane</keyword>
<dbReference type="InterPro" id="IPR001296">
    <property type="entry name" value="Glyco_trans_1"/>
</dbReference>
<dbReference type="GO" id="GO:0070600">
    <property type="term" value="P:fungal-type cell wall (1-&gt;3)-alpha-glucan biosynthetic process"/>
    <property type="evidence" value="ECO:0007669"/>
    <property type="project" value="TreeGrafter"/>
</dbReference>
<keyword evidence="8" id="KW-0812">Transmembrane</keyword>
<dbReference type="GO" id="GO:0016020">
    <property type="term" value="C:membrane"/>
    <property type="evidence" value="ECO:0007669"/>
    <property type="project" value="UniProtKB-ARBA"/>
</dbReference>
<feature type="transmembrane region" description="Helical" evidence="8">
    <location>
        <begin position="1281"/>
        <end position="1301"/>
    </location>
</feature>
<feature type="transmembrane region" description="Helical" evidence="8">
    <location>
        <begin position="1127"/>
        <end position="1148"/>
    </location>
</feature>
<gene>
    <name evidence="13" type="primary">mok14</name>
    <name evidence="13" type="ORF">SOMG_04395</name>
</gene>
<dbReference type="GO" id="GO:0047657">
    <property type="term" value="F:alpha-1,3-glucan synthase activity"/>
    <property type="evidence" value="ECO:0007669"/>
    <property type="project" value="UniProtKB-EC"/>
</dbReference>
<dbReference type="InterPro" id="IPR058654">
    <property type="entry name" value="Mok11-14/Ags1-like_TM"/>
</dbReference>
<sequence length="1387" mass="156208">MLISKCAYVLQSLFFFIGLSLAERRTASQHGFDEITLSAKAVEPLPEFNNSLIDFSSTILETGSSDYSTNLTTDNLWSSESSTPLIEISKVEYPELNSSVVGEKVADYFNSLNFEGKAALAALNALKHSYGSSHVRRFTPYELFGQSQWVEEATEITHAGWSIMFDNFGRYFTLELRGLREITFAFFILFSLLPIATGAMTVYIFKRRYYAVTFNKQGRSKKSVRQLQENFVTDFDDTSNLSATLALPDNDEPLVVREPPQERLSILFATLEYNIPDWNIKIKIGGLGVMAQLMSNNLQRYDLIWVVPCVGDIVYPVAETAPSIIVKIVNQEYEVKVYYHYLENIKYVILDCPILRKQTSRNPYPLRMDDFSSAIFYSIWNQSIAAVMMRENPDIYHINDYHCALAPLYNLPRTVPCAVSLHNAEFQGLWPLQSANDLRDVCGLFNIPKSVCKGYVQFGNAFNLMHAAASYVRKHQSGFGVVGVSDKYGHRSWVRYPVFWSLKKVGHLPNPDPTDVDRATTFEPKQLPDLAEYNEKRKVEKRKTQEWAGLTVDDTADLLVFVGRWSVQKGIDLIADLAPTLLDKYNTQIIVVGPVIDLHGKFAAEKFAYIMERYPGRVFSRPEFVHLPSFIFDGADFALIPSRDEPFGLVAVEFGRRGAICIGARVGGLGEMPGWWYVVESSTTPHLLKQFETACSRALNSSSELRHNLRMAAIQQRFPVTEWMALYDKLIKKCIKTHKKVVKASAVDEQSAYVSTTLPGIKVYDTDGAVVANKPNDKVQEAPDTSELSNSTAEKNNIVPGQLSPEKLDEIMEADNDSVASSVGSRPLSELTYVSQSSMNFGSKLGVRFIDTNGVAISEFSAALISLTPENSKTKLCIDNFLVKILQKWYNEEHHYYRTGFRPRFYKYLKTRGKKPRELDDGSSVLSESSFREDFGPVRGVAGHQLSTCQRVMYVKVLGWPLYAIFLALGQILSISSFHLSLLSGFERNHMTSLYVVSGVFIISTFFWWGLYKNFASIHSLSIPFTVYGLAFTMTGISSMPFIPFMTRGWLSYGATWIYAIAASSGPLYFTLNFEDEHTKGLGSWVTRACILHGLQQLWTALLWLWGTLSSRLDWNYSVLIRPMNNMLVAAAVWPIAFVLMLITVMLYKGLPPFYRQTPGSVPAFSKALFHRRVVICFLLMVANQNFWMSSLISHGWRFFWNSELTVLWKVILMMFSFLVFLWVGLLTLLGRLSNTHTWLIPVLGLGFGGIKWIHVFWGTSNIGFFLPWAGISGAYIGRALWLWLGVLDSIQGIGCGLILLQTLSRRHVTNTLLTAQVIGASVTLLASAISPTKTGPSNVFPDLTGYTTADGLKPIANLAFWVCLCLNVILCGVYLKCFHKENINRP</sequence>
<keyword evidence="5" id="KW-0961">Cell wall biogenesis/degradation</keyword>
<dbReference type="Proteomes" id="UP001212411">
    <property type="component" value="Chromosome 3"/>
</dbReference>
<evidence type="ECO:0000313" key="13">
    <source>
        <dbReference type="EMBL" id="WBW74938.1"/>
    </source>
</evidence>
<dbReference type="CDD" id="cd03791">
    <property type="entry name" value="GT5_Glycogen_synthase_DULL1-like"/>
    <property type="match status" value="1"/>
</dbReference>
<feature type="transmembrane region" description="Helical" evidence="8">
    <location>
        <begin position="1023"/>
        <end position="1044"/>
    </location>
</feature>
<keyword evidence="3" id="KW-0328">Glycosyltransferase</keyword>
<evidence type="ECO:0000256" key="8">
    <source>
        <dbReference type="SAM" id="Phobius"/>
    </source>
</evidence>
<dbReference type="Pfam" id="PF08323">
    <property type="entry name" value="Glyco_transf_5"/>
    <property type="match status" value="1"/>
</dbReference>
<comment type="catalytic activity">
    <reaction evidence="6">
        <text>[(1-&gt;3)-alpha-D-glucosyl](n) + UDP-alpha-D-glucose = [(1-&gt;3)-alpha-D-glucosyl](n+1) + UDP + H(+)</text>
        <dbReference type="Rhea" id="RHEA:19749"/>
        <dbReference type="Rhea" id="RHEA-COMP:11150"/>
        <dbReference type="Rhea" id="RHEA-COMP:11151"/>
        <dbReference type="ChEBI" id="CHEBI:15378"/>
        <dbReference type="ChEBI" id="CHEBI:28100"/>
        <dbReference type="ChEBI" id="CHEBI:58223"/>
        <dbReference type="ChEBI" id="CHEBI:58885"/>
        <dbReference type="EC" id="2.4.1.183"/>
    </reaction>
</comment>
<feature type="transmembrane region" description="Helical" evidence="8">
    <location>
        <begin position="1313"/>
        <end position="1331"/>
    </location>
</feature>
<proteinExistence type="inferred from homology"/>
<feature type="domain" description="Glycosyl transferase family 1" evidence="10">
    <location>
        <begin position="552"/>
        <end position="713"/>
    </location>
</feature>
<feature type="domain" description="Cell wall alpha-1,3-glucan synthase Mok11-14/Ags1-like transmembrane" evidence="12">
    <location>
        <begin position="952"/>
        <end position="1384"/>
    </location>
</feature>
<dbReference type="Gene3D" id="3.40.50.2000">
    <property type="entry name" value="Glycogen Phosphorylase B"/>
    <property type="match status" value="2"/>
</dbReference>
<dbReference type="EMBL" id="CP115613">
    <property type="protein sequence ID" value="WBW74938.1"/>
    <property type="molecule type" value="Genomic_DNA"/>
</dbReference>
<dbReference type="PANTHER" id="PTHR47182:SF3">
    <property type="entry name" value="CELL WALL ALPHA-1,3-GLUCAN SYNTHASE MOK14"/>
    <property type="match status" value="1"/>
</dbReference>
<evidence type="ECO:0000256" key="7">
    <source>
        <dbReference type="SAM" id="MobiDB-lite"/>
    </source>
</evidence>
<feature type="transmembrane region" description="Helical" evidence="8">
    <location>
        <begin position="1356"/>
        <end position="1376"/>
    </location>
</feature>
<keyword evidence="14" id="KW-1185">Reference proteome</keyword>
<evidence type="ECO:0000256" key="6">
    <source>
        <dbReference type="ARBA" id="ARBA00048960"/>
    </source>
</evidence>
<feature type="transmembrane region" description="Helical" evidence="8">
    <location>
        <begin position="992"/>
        <end position="1011"/>
    </location>
</feature>
<evidence type="ECO:0000256" key="1">
    <source>
        <dbReference type="ARBA" id="ARBA00006122"/>
    </source>
</evidence>
<dbReference type="KEGG" id="som:SOMG_04395"/>
<protein>
    <recommendedName>
        <fullName evidence="2">alpha-1,3-glucan synthase</fullName>
        <ecNumber evidence="2">2.4.1.183</ecNumber>
    </recommendedName>
</protein>
<reference evidence="13 14" key="1">
    <citation type="journal article" date="2023" name="G3 (Bethesda)">
        <title>A high-quality reference genome for the fission yeast Schizosaccharomyces osmophilus.</title>
        <authorList>
            <person name="Jia G.S."/>
            <person name="Zhang W.C."/>
            <person name="Liang Y."/>
            <person name="Liu X.H."/>
            <person name="Rhind N."/>
            <person name="Pidoux A."/>
            <person name="Brysch-Herzberg M."/>
            <person name="Du L.L."/>
        </authorList>
    </citation>
    <scope>NUCLEOTIDE SEQUENCE [LARGE SCALE GENOMIC DNA]</scope>
    <source>
        <strain evidence="13 14">CBS 15793</strain>
    </source>
</reference>
<feature type="transmembrane region" description="Helical" evidence="8">
    <location>
        <begin position="1169"/>
        <end position="1187"/>
    </location>
</feature>
<feature type="region of interest" description="Disordered" evidence="7">
    <location>
        <begin position="777"/>
        <end position="800"/>
    </location>
</feature>
<keyword evidence="4" id="KW-0808">Transferase</keyword>
<dbReference type="Pfam" id="PF00534">
    <property type="entry name" value="Glycos_transf_1"/>
    <property type="match status" value="1"/>
</dbReference>